<dbReference type="Gene3D" id="1.10.287.470">
    <property type="entry name" value="Helix hairpin bin"/>
    <property type="match status" value="1"/>
</dbReference>
<dbReference type="PANTHER" id="PTHR30158:SF3">
    <property type="entry name" value="MULTIDRUG EFFLUX PUMP SUBUNIT ACRA-RELATED"/>
    <property type="match status" value="1"/>
</dbReference>
<dbReference type="InterPro" id="IPR058626">
    <property type="entry name" value="MdtA-like_b-barrel"/>
</dbReference>
<evidence type="ECO:0000256" key="2">
    <source>
        <dbReference type="ARBA" id="ARBA00009477"/>
    </source>
</evidence>
<feature type="domain" description="Multidrug resistance protein MdtA-like beta-barrel" evidence="5">
    <location>
        <begin position="209"/>
        <end position="293"/>
    </location>
</feature>
<dbReference type="Proteomes" id="UP001369082">
    <property type="component" value="Unassembled WGS sequence"/>
</dbReference>
<gene>
    <name evidence="7" type="ORF">V6256_01790</name>
</gene>
<dbReference type="RefSeq" id="WP_341596277.1">
    <property type="nucleotide sequence ID" value="NZ_JBAKAZ010000004.1"/>
</dbReference>
<accession>A0ABU9GLZ5</accession>
<dbReference type="EMBL" id="JBAKAZ010000004">
    <property type="protein sequence ID" value="MEL0628328.1"/>
    <property type="molecule type" value="Genomic_DNA"/>
</dbReference>
<keyword evidence="8" id="KW-1185">Reference proteome</keyword>
<reference evidence="7 8" key="1">
    <citation type="submission" date="2024-02" db="EMBL/GenBank/DDBJ databases">
        <title>Bacteria isolated from the canopy kelp, Nereocystis luetkeana.</title>
        <authorList>
            <person name="Pfister C.A."/>
            <person name="Younker I.T."/>
            <person name="Light S.H."/>
        </authorList>
    </citation>
    <scope>NUCLEOTIDE SEQUENCE [LARGE SCALE GENOMIC DNA]</scope>
    <source>
        <strain evidence="7 8">TI.1.05</strain>
    </source>
</reference>
<evidence type="ECO:0000259" key="5">
    <source>
        <dbReference type="Pfam" id="PF25944"/>
    </source>
</evidence>
<feature type="domain" description="Multidrug resistance protein MdtA-like alpha-helical hairpin" evidence="3">
    <location>
        <begin position="102"/>
        <end position="171"/>
    </location>
</feature>
<dbReference type="InterPro" id="IPR058625">
    <property type="entry name" value="MdtA-like_BSH"/>
</dbReference>
<evidence type="ECO:0000313" key="8">
    <source>
        <dbReference type="Proteomes" id="UP001369082"/>
    </source>
</evidence>
<evidence type="ECO:0000313" key="7">
    <source>
        <dbReference type="EMBL" id="MEL0628328.1"/>
    </source>
</evidence>
<feature type="domain" description="Multidrug resistance protein MdtA-like barrel-sandwich hybrid" evidence="4">
    <location>
        <begin position="62"/>
        <end position="203"/>
    </location>
</feature>
<proteinExistence type="inferred from homology"/>
<feature type="domain" description="Multidrug resistance protein MdtA-like C-terminal permuted SH3" evidence="6">
    <location>
        <begin position="301"/>
        <end position="359"/>
    </location>
</feature>
<evidence type="ECO:0000259" key="6">
    <source>
        <dbReference type="Pfam" id="PF25967"/>
    </source>
</evidence>
<sequence>MLFTETKKYLLLLFITLNLIGCEDQSASTPPPSEIHVDTLTTNYINLRLSNELPGRVTAFKEAEVRPQITGIVKERLYEEGSEVKEGDTLFLIDPTTYQSTVNSAKAELKRAQSSERNAQKEMVRYAALLKKKLSSQQLYDQAEATYLEAKAETEISQAALDYANIELSYTKITAPISGQAGFSNVSEGSLLTSGQADYLTTIIQTNNVYVDMQQSAVDLYKLKQQFKDSSAEKASVPVTLTLEDGTSYQHQGRLAFVDTQVEGSTGTVTLRAVFPNPDKSLLAGMYVRAHIAYPEARDYLIVPQTAVVRSQSGAPSVYIVNEENKVEKKSLTLSNEVGSNWVVEEGLEVGDRIITNNLTKVKNGLTVVVDSNKSTDQVVAENTTNTLTTDTEK</sequence>
<dbReference type="Gene3D" id="2.40.420.20">
    <property type="match status" value="1"/>
</dbReference>
<dbReference type="NCBIfam" id="TIGR01730">
    <property type="entry name" value="RND_mfp"/>
    <property type="match status" value="1"/>
</dbReference>
<comment type="subcellular location">
    <subcellularLocation>
        <location evidence="1">Cell inner membrane</location>
        <topology evidence="1">Lipid-anchor</topology>
    </subcellularLocation>
</comment>
<dbReference type="Pfam" id="PF25917">
    <property type="entry name" value="BSH_RND"/>
    <property type="match status" value="1"/>
</dbReference>
<dbReference type="Pfam" id="PF25876">
    <property type="entry name" value="HH_MFP_RND"/>
    <property type="match status" value="1"/>
</dbReference>
<dbReference type="Pfam" id="PF25944">
    <property type="entry name" value="Beta-barrel_RND"/>
    <property type="match status" value="1"/>
</dbReference>
<evidence type="ECO:0000259" key="4">
    <source>
        <dbReference type="Pfam" id="PF25917"/>
    </source>
</evidence>
<evidence type="ECO:0000256" key="1">
    <source>
        <dbReference type="ARBA" id="ARBA00004519"/>
    </source>
</evidence>
<evidence type="ECO:0000259" key="3">
    <source>
        <dbReference type="Pfam" id="PF25876"/>
    </source>
</evidence>
<dbReference type="Gene3D" id="2.40.50.100">
    <property type="match status" value="1"/>
</dbReference>
<comment type="similarity">
    <text evidence="2">Belongs to the membrane fusion protein (MFP) (TC 8.A.1) family.</text>
</comment>
<dbReference type="SUPFAM" id="SSF111369">
    <property type="entry name" value="HlyD-like secretion proteins"/>
    <property type="match status" value="1"/>
</dbReference>
<dbReference type="InterPro" id="IPR058627">
    <property type="entry name" value="MdtA-like_C"/>
</dbReference>
<protein>
    <submittedName>
        <fullName evidence="7">Efflux RND transporter periplasmic adaptor subunit</fullName>
    </submittedName>
</protein>
<dbReference type="Pfam" id="PF25967">
    <property type="entry name" value="RND-MFP_C"/>
    <property type="match status" value="1"/>
</dbReference>
<dbReference type="InterPro" id="IPR006143">
    <property type="entry name" value="RND_pump_MFP"/>
</dbReference>
<dbReference type="PANTHER" id="PTHR30158">
    <property type="entry name" value="ACRA/E-RELATED COMPONENT OF DRUG EFFLUX TRANSPORTER"/>
    <property type="match status" value="1"/>
</dbReference>
<organism evidence="7 8">
    <name type="scientific">Psychromonas aquatilis</name>
    <dbReference type="NCBI Taxonomy" id="2005072"/>
    <lineage>
        <taxon>Bacteria</taxon>
        <taxon>Pseudomonadati</taxon>
        <taxon>Pseudomonadota</taxon>
        <taxon>Gammaproteobacteria</taxon>
        <taxon>Alteromonadales</taxon>
        <taxon>Psychromonadaceae</taxon>
        <taxon>Psychromonas</taxon>
    </lineage>
</organism>
<dbReference type="Gene3D" id="2.40.30.170">
    <property type="match status" value="1"/>
</dbReference>
<dbReference type="InterPro" id="IPR058624">
    <property type="entry name" value="MdtA-like_HH"/>
</dbReference>
<comment type="caution">
    <text evidence="7">The sequence shown here is derived from an EMBL/GenBank/DDBJ whole genome shotgun (WGS) entry which is preliminary data.</text>
</comment>
<name>A0ABU9GLZ5_9GAMM</name>